<reference evidence="3 4" key="1">
    <citation type="submission" date="2024-09" db="EMBL/GenBank/DDBJ databases">
        <authorList>
            <person name="Sun Q."/>
            <person name="Mori K."/>
        </authorList>
    </citation>
    <scope>NUCLEOTIDE SEQUENCE [LARGE SCALE GENOMIC DNA]</scope>
    <source>
        <strain evidence="3 4">JCM 3143</strain>
    </source>
</reference>
<feature type="transmembrane region" description="Helical" evidence="2">
    <location>
        <begin position="85"/>
        <end position="106"/>
    </location>
</feature>
<comment type="caution">
    <text evidence="3">The sequence shown here is derived from an EMBL/GenBank/DDBJ whole genome shotgun (WGS) entry which is preliminary data.</text>
</comment>
<accession>A0ABV5SGY5</accession>
<keyword evidence="2" id="KW-1133">Transmembrane helix</keyword>
<name>A0ABV5SGY5_9ACTN</name>
<feature type="transmembrane region" description="Helical" evidence="2">
    <location>
        <begin position="251"/>
        <end position="273"/>
    </location>
</feature>
<feature type="transmembrane region" description="Helical" evidence="2">
    <location>
        <begin position="153"/>
        <end position="170"/>
    </location>
</feature>
<keyword evidence="2" id="KW-0812">Transmembrane</keyword>
<evidence type="ECO:0000313" key="4">
    <source>
        <dbReference type="Proteomes" id="UP001589532"/>
    </source>
</evidence>
<dbReference type="Proteomes" id="UP001589532">
    <property type="component" value="Unassembled WGS sequence"/>
</dbReference>
<dbReference type="RefSeq" id="WP_344984549.1">
    <property type="nucleotide sequence ID" value="NZ_BAAAXV010000001.1"/>
</dbReference>
<evidence type="ECO:0000313" key="3">
    <source>
        <dbReference type="EMBL" id="MFB9630912.1"/>
    </source>
</evidence>
<gene>
    <name evidence="3" type="ORF">ACFFSA_48260</name>
</gene>
<keyword evidence="4" id="KW-1185">Reference proteome</keyword>
<feature type="region of interest" description="Disordered" evidence="1">
    <location>
        <begin position="293"/>
        <end position="312"/>
    </location>
</feature>
<protein>
    <recommendedName>
        <fullName evidence="5">Zinc transporter ZupT</fullName>
    </recommendedName>
</protein>
<sequence>MSLPLGGPALQSALQDTGLDAAMPAWTVWAAVGLVALSTLAGAHLAQRNAAKISIWLAVASALMLVTALTDVMPDAWREAHATEVPLWLVALAGVVGFAIITYFTRHGHPHETGQRGQHAPGLHRRVKQAVSAAVYGGVGTAVALSLHRMIEGATLVLAASAIVVAALMIHSAGEGLAMTAMLDMASKRRAPWLALSCLSPAAGVVLAAVAPIPPQSVPILLGLLTGVLVRTAVIGLKIARSSGRLVRRHVAVAAAGVLSVGGLLVAAETVLVEDMPELAVPIAAAGEADVPLVQPTRTPSPRPEPTREPMPMTASELRAAVAGGRLGVEALLSRSELTTISADVESLLRALPGRSAAEITRVLRKGGIGSGASIGDLTLRQRHYLLGALGARPRPSATDVGR</sequence>
<feature type="transmembrane region" description="Helical" evidence="2">
    <location>
        <begin position="191"/>
        <end position="213"/>
    </location>
</feature>
<evidence type="ECO:0008006" key="5">
    <source>
        <dbReference type="Google" id="ProtNLM"/>
    </source>
</evidence>
<evidence type="ECO:0000256" key="2">
    <source>
        <dbReference type="SAM" id="Phobius"/>
    </source>
</evidence>
<evidence type="ECO:0000256" key="1">
    <source>
        <dbReference type="SAM" id="MobiDB-lite"/>
    </source>
</evidence>
<proteinExistence type="predicted"/>
<organism evidence="3 4">
    <name type="scientific">Nonomuraea helvata</name>
    <dbReference type="NCBI Taxonomy" id="37484"/>
    <lineage>
        <taxon>Bacteria</taxon>
        <taxon>Bacillati</taxon>
        <taxon>Actinomycetota</taxon>
        <taxon>Actinomycetes</taxon>
        <taxon>Streptosporangiales</taxon>
        <taxon>Streptosporangiaceae</taxon>
        <taxon>Nonomuraea</taxon>
    </lineage>
</organism>
<dbReference type="EMBL" id="JBHMBW010000103">
    <property type="protein sequence ID" value="MFB9630912.1"/>
    <property type="molecule type" value="Genomic_DNA"/>
</dbReference>
<keyword evidence="2" id="KW-0472">Membrane</keyword>
<feature type="transmembrane region" description="Helical" evidence="2">
    <location>
        <begin position="53"/>
        <end position="73"/>
    </location>
</feature>
<feature type="transmembrane region" description="Helical" evidence="2">
    <location>
        <begin position="26"/>
        <end position="46"/>
    </location>
</feature>
<dbReference type="Gene3D" id="1.10.8.50">
    <property type="match status" value="1"/>
</dbReference>
<feature type="transmembrane region" description="Helical" evidence="2">
    <location>
        <begin position="219"/>
        <end position="239"/>
    </location>
</feature>
<feature type="transmembrane region" description="Helical" evidence="2">
    <location>
        <begin position="127"/>
        <end position="147"/>
    </location>
</feature>